<name>A0A097SQ84_9NOCA</name>
<dbReference type="InterPro" id="IPR005151">
    <property type="entry name" value="Tail-specific_protease"/>
</dbReference>
<organism evidence="4">
    <name type="scientific">Rhodococcus sp. NS1</name>
    <dbReference type="NCBI Taxonomy" id="402236"/>
    <lineage>
        <taxon>Bacteria</taxon>
        <taxon>Bacillati</taxon>
        <taxon>Actinomycetota</taxon>
        <taxon>Actinomycetes</taxon>
        <taxon>Mycobacteriales</taxon>
        <taxon>Nocardiaceae</taxon>
        <taxon>Rhodococcus</taxon>
    </lineage>
</organism>
<dbReference type="GO" id="GO:0030288">
    <property type="term" value="C:outer membrane-bounded periplasmic space"/>
    <property type="evidence" value="ECO:0007669"/>
    <property type="project" value="TreeGrafter"/>
</dbReference>
<sequence>MAEDRCGRARGVNRTGIGPNSHSTADTDVPARQSRRQRRSLIRSMAAGVRVAASVIGVSTLLAGVAGVWALHSLGPQFGVYLVKPSPQRYADIALDLMENGYYAAGPEWAAQRAEVEAKAEGATSMGELHAPLAAAVEAAGGKHSFLLEPTEVERWSISALDEFSAPTVTTADGITTVTVPAVGAVSEEMQRHYARTAASGIVDAADQTCGWIIDLRGNTGGTMYPMLSGMTPLLPNGTAMTFRTRTGADTPVTIYEDGAGIGRTAISVGVVTKIADQPVAVLQDAETASSGEAVLASFRGLDNIRSFGTNSAGYTSANSARPLFDGALLVLTESLYVDRNGMSLAEEPILPDYVTSPENAEEAARAWLQDRGCN</sequence>
<dbReference type="GO" id="GO:0008236">
    <property type="term" value="F:serine-type peptidase activity"/>
    <property type="evidence" value="ECO:0007669"/>
    <property type="project" value="InterPro"/>
</dbReference>
<evidence type="ECO:0000259" key="3">
    <source>
        <dbReference type="Pfam" id="PF03572"/>
    </source>
</evidence>
<feature type="region of interest" description="Disordered" evidence="1">
    <location>
        <begin position="1"/>
        <end position="34"/>
    </location>
</feature>
<keyword evidence="2" id="KW-1133">Transmembrane helix</keyword>
<accession>A0A097SQ84</accession>
<dbReference type="Gene3D" id="3.90.226.10">
    <property type="entry name" value="2-enoyl-CoA Hydratase, Chain A, domain 1"/>
    <property type="match status" value="1"/>
</dbReference>
<protein>
    <recommendedName>
        <fullName evidence="3">Tail specific protease domain-containing protein</fullName>
    </recommendedName>
</protein>
<feature type="domain" description="Tail specific protease" evidence="3">
    <location>
        <begin position="192"/>
        <end position="355"/>
    </location>
</feature>
<dbReference type="EMBL" id="KJ605395">
    <property type="protein sequence ID" value="AIU93682.1"/>
    <property type="molecule type" value="Genomic_DNA"/>
</dbReference>
<dbReference type="GO" id="GO:0004175">
    <property type="term" value="F:endopeptidase activity"/>
    <property type="evidence" value="ECO:0007669"/>
    <property type="project" value="TreeGrafter"/>
</dbReference>
<feature type="transmembrane region" description="Helical" evidence="2">
    <location>
        <begin position="45"/>
        <end position="71"/>
    </location>
</feature>
<dbReference type="SUPFAM" id="SSF52096">
    <property type="entry name" value="ClpP/crotonase"/>
    <property type="match status" value="1"/>
</dbReference>
<proteinExistence type="predicted"/>
<dbReference type="GO" id="GO:0006508">
    <property type="term" value="P:proteolysis"/>
    <property type="evidence" value="ECO:0007669"/>
    <property type="project" value="InterPro"/>
</dbReference>
<evidence type="ECO:0000313" key="4">
    <source>
        <dbReference type="EMBL" id="AIU93682.1"/>
    </source>
</evidence>
<dbReference type="InterPro" id="IPR029045">
    <property type="entry name" value="ClpP/crotonase-like_dom_sf"/>
</dbReference>
<dbReference type="AlphaFoldDB" id="A0A097SQ84"/>
<evidence type="ECO:0000256" key="1">
    <source>
        <dbReference type="SAM" id="MobiDB-lite"/>
    </source>
</evidence>
<keyword evidence="2" id="KW-0472">Membrane</keyword>
<dbReference type="PANTHER" id="PTHR32060:SF30">
    <property type="entry name" value="CARBOXY-TERMINAL PROCESSING PROTEASE CTPA"/>
    <property type="match status" value="1"/>
</dbReference>
<dbReference type="PANTHER" id="PTHR32060">
    <property type="entry name" value="TAIL-SPECIFIC PROTEASE"/>
    <property type="match status" value="1"/>
</dbReference>
<reference evidence="4" key="1">
    <citation type="submission" date="2014-03" db="EMBL/GenBank/DDBJ databases">
        <authorList>
            <person name="Zhang G."/>
            <person name="Zhu L."/>
            <person name="Fang P."/>
        </authorList>
    </citation>
    <scope>NUCLEOTIDE SEQUENCE</scope>
    <source>
        <strain evidence="4">NS1</strain>
        <plasmid evidence="4">pNSL1</plasmid>
    </source>
</reference>
<keyword evidence="2" id="KW-0812">Transmembrane</keyword>
<evidence type="ECO:0000256" key="2">
    <source>
        <dbReference type="SAM" id="Phobius"/>
    </source>
</evidence>
<keyword evidence="4" id="KW-0614">Plasmid</keyword>
<gene>
    <name evidence="4" type="ORF">LRS1606.248</name>
</gene>
<dbReference type="GO" id="GO:0007165">
    <property type="term" value="P:signal transduction"/>
    <property type="evidence" value="ECO:0007669"/>
    <property type="project" value="TreeGrafter"/>
</dbReference>
<geneLocation type="plasmid" evidence="4">
    <name>pNSL1</name>
</geneLocation>
<dbReference type="Pfam" id="PF03572">
    <property type="entry name" value="Peptidase_S41"/>
    <property type="match status" value="1"/>
</dbReference>